<keyword evidence="2" id="KW-1185">Reference proteome</keyword>
<evidence type="ECO:0000313" key="2">
    <source>
        <dbReference type="Proteomes" id="UP000027222"/>
    </source>
</evidence>
<reference evidence="2" key="1">
    <citation type="journal article" date="2014" name="Proc. Natl. Acad. Sci. U.S.A.">
        <title>Extensive sampling of basidiomycete genomes demonstrates inadequacy of the white-rot/brown-rot paradigm for wood decay fungi.</title>
        <authorList>
            <person name="Riley R."/>
            <person name="Salamov A.A."/>
            <person name="Brown D.W."/>
            <person name="Nagy L.G."/>
            <person name="Floudas D."/>
            <person name="Held B.W."/>
            <person name="Levasseur A."/>
            <person name="Lombard V."/>
            <person name="Morin E."/>
            <person name="Otillar R."/>
            <person name="Lindquist E.A."/>
            <person name="Sun H."/>
            <person name="LaButti K.M."/>
            <person name="Schmutz J."/>
            <person name="Jabbour D."/>
            <person name="Luo H."/>
            <person name="Baker S.E."/>
            <person name="Pisabarro A.G."/>
            <person name="Walton J.D."/>
            <person name="Blanchette R.A."/>
            <person name="Henrissat B."/>
            <person name="Martin F."/>
            <person name="Cullen D."/>
            <person name="Hibbett D.S."/>
            <person name="Grigoriev I.V."/>
        </authorList>
    </citation>
    <scope>NUCLEOTIDE SEQUENCE [LARGE SCALE GENOMIC DNA]</scope>
    <source>
        <strain evidence="2">CBS 339.88</strain>
    </source>
</reference>
<dbReference type="STRING" id="685588.A0A067SUC5"/>
<accession>A0A067SUC5</accession>
<dbReference type="Proteomes" id="UP000027222">
    <property type="component" value="Unassembled WGS sequence"/>
</dbReference>
<dbReference type="OrthoDB" id="2104739at2759"/>
<evidence type="ECO:0000313" key="1">
    <source>
        <dbReference type="EMBL" id="KDR74456.1"/>
    </source>
</evidence>
<dbReference type="EMBL" id="KL142383">
    <property type="protein sequence ID" value="KDR74456.1"/>
    <property type="molecule type" value="Genomic_DNA"/>
</dbReference>
<name>A0A067SUC5_GALM3</name>
<gene>
    <name evidence="1" type="ORF">GALMADRAFT_141492</name>
</gene>
<proteinExistence type="predicted"/>
<evidence type="ECO:0008006" key="3">
    <source>
        <dbReference type="Google" id="ProtNLM"/>
    </source>
</evidence>
<dbReference type="HOGENOM" id="CLU_1660889_0_0_1"/>
<protein>
    <recommendedName>
        <fullName evidence="3">HNH nuclease domain-containing protein</fullName>
    </recommendedName>
</protein>
<sequence length="159" mass="17985">MPSPLHTKFSLLVRSNKGRTPTPRSHPSAPSFDIQKQAFSGFLEKTPSKHDALHRDGYRCILSGKLDFTSVNAKLVVPKPGEKETVTEASHIFYRSTNEDLDDAERPMQPQLKQFCFDLAGSGPLKNSLGRTYIVWRTFSLQMLFSIDILTVWQFGLKN</sequence>
<organism evidence="1 2">
    <name type="scientific">Galerina marginata (strain CBS 339.88)</name>
    <dbReference type="NCBI Taxonomy" id="685588"/>
    <lineage>
        <taxon>Eukaryota</taxon>
        <taxon>Fungi</taxon>
        <taxon>Dikarya</taxon>
        <taxon>Basidiomycota</taxon>
        <taxon>Agaricomycotina</taxon>
        <taxon>Agaricomycetes</taxon>
        <taxon>Agaricomycetidae</taxon>
        <taxon>Agaricales</taxon>
        <taxon>Agaricineae</taxon>
        <taxon>Strophariaceae</taxon>
        <taxon>Galerina</taxon>
    </lineage>
</organism>
<dbReference type="AlphaFoldDB" id="A0A067SUC5"/>